<dbReference type="SMART" id="SM00066">
    <property type="entry name" value="GAL4"/>
    <property type="match status" value="1"/>
</dbReference>
<dbReference type="PROSITE" id="PS00463">
    <property type="entry name" value="ZN2_CY6_FUNGAL_1"/>
    <property type="match status" value="1"/>
</dbReference>
<dbReference type="Proteomes" id="UP000193240">
    <property type="component" value="Unassembled WGS sequence"/>
</dbReference>
<dbReference type="InterPro" id="IPR036864">
    <property type="entry name" value="Zn2-C6_fun-type_DNA-bd_sf"/>
</dbReference>
<evidence type="ECO:0000259" key="2">
    <source>
        <dbReference type="PROSITE" id="PS50048"/>
    </source>
</evidence>
<dbReference type="OMA" id="TMHLRGM"/>
<reference evidence="3 4" key="1">
    <citation type="journal article" date="2017" name="Genome Announc.">
        <title>Genome sequence of the saprophytic ascomycete Epicoccum nigrum ICMP 19927 strain isolated from New Zealand.</title>
        <authorList>
            <person name="Fokin M."/>
            <person name="Fleetwood D."/>
            <person name="Weir B.S."/>
            <person name="Villas-Boas S.G."/>
        </authorList>
    </citation>
    <scope>NUCLEOTIDE SEQUENCE [LARGE SCALE GENOMIC DNA]</scope>
    <source>
        <strain evidence="3 4">ICMP 19927</strain>
    </source>
</reference>
<evidence type="ECO:0000313" key="4">
    <source>
        <dbReference type="Proteomes" id="UP000193240"/>
    </source>
</evidence>
<accession>A0A1Y2M023</accession>
<dbReference type="InParanoid" id="A0A1Y2M023"/>
<organism evidence="3 4">
    <name type="scientific">Epicoccum nigrum</name>
    <name type="common">Soil fungus</name>
    <name type="synonym">Epicoccum purpurascens</name>
    <dbReference type="NCBI Taxonomy" id="105696"/>
    <lineage>
        <taxon>Eukaryota</taxon>
        <taxon>Fungi</taxon>
        <taxon>Dikarya</taxon>
        <taxon>Ascomycota</taxon>
        <taxon>Pezizomycotina</taxon>
        <taxon>Dothideomycetes</taxon>
        <taxon>Pleosporomycetidae</taxon>
        <taxon>Pleosporales</taxon>
        <taxon>Pleosporineae</taxon>
        <taxon>Didymellaceae</taxon>
        <taxon>Epicoccum</taxon>
    </lineage>
</organism>
<feature type="domain" description="Zn(2)-C6 fungal-type" evidence="2">
    <location>
        <begin position="20"/>
        <end position="48"/>
    </location>
</feature>
<proteinExistence type="predicted"/>
<dbReference type="STRING" id="105696.A0A1Y2M023"/>
<protein>
    <recommendedName>
        <fullName evidence="2">Zn(2)-C6 fungal-type domain-containing protein</fullName>
    </recommendedName>
</protein>
<dbReference type="CDD" id="cd00067">
    <property type="entry name" value="GAL4"/>
    <property type="match status" value="1"/>
</dbReference>
<name>A0A1Y2M023_EPING</name>
<dbReference type="GO" id="GO:0008270">
    <property type="term" value="F:zinc ion binding"/>
    <property type="evidence" value="ECO:0007669"/>
    <property type="project" value="InterPro"/>
</dbReference>
<evidence type="ECO:0000313" key="3">
    <source>
        <dbReference type="EMBL" id="OSS48797.1"/>
    </source>
</evidence>
<sequence>MSPPATNRSPKSGVTRTRTGCWTCRARRKKCDETRPTCLACRSLNLQCEGYGVRLKWATRGRPCVTFRHARLRKPKAASPSVKSEPQGSPVSWPVNLADYSSEKDQVLLQYIGHEAFSGLSAFERDVLYDYADWGVLRLFATPATETAPDPARFRESLIHCQHSKLMLLNSLTYQITFDPRHAQYADEYYGRSITAFRQALSDPVAFKEDMTPYAGILLCSISMNRAMPFTMHMNGIASIFHSRFALQVPSDESRELASLIGALDLPTHILGRQTKHLYMWKQYCTGQGGIEEITGIPCSLLDLFASPLDQDIEQRILKWPGEPGEPVMCKTWEATQWAGLVRVRDIRLAQGLPINTDKYPTGAIVQHVLALMRDLRIRLDVNIFATTDMFFFPLVAVGSQPQYLTADSRGFIRDGITTLANDSTACYPYYEAVLRVLEVQWAGDGTRSLDMIATEMGLELGLY</sequence>
<dbReference type="SUPFAM" id="SSF57701">
    <property type="entry name" value="Zn2/Cys6 DNA-binding domain"/>
    <property type="match status" value="1"/>
</dbReference>
<evidence type="ECO:0000256" key="1">
    <source>
        <dbReference type="ARBA" id="ARBA00023242"/>
    </source>
</evidence>
<keyword evidence="1" id="KW-0539">Nucleus</keyword>
<dbReference type="Pfam" id="PF00172">
    <property type="entry name" value="Zn_clus"/>
    <property type="match status" value="1"/>
</dbReference>
<dbReference type="GO" id="GO:0000981">
    <property type="term" value="F:DNA-binding transcription factor activity, RNA polymerase II-specific"/>
    <property type="evidence" value="ECO:0007669"/>
    <property type="project" value="InterPro"/>
</dbReference>
<dbReference type="PANTHER" id="PTHR37534">
    <property type="entry name" value="TRANSCRIPTIONAL ACTIVATOR PROTEIN UGA3"/>
    <property type="match status" value="1"/>
</dbReference>
<dbReference type="PROSITE" id="PS50048">
    <property type="entry name" value="ZN2_CY6_FUNGAL_2"/>
    <property type="match status" value="1"/>
</dbReference>
<gene>
    <name evidence="3" type="ORF">B5807_06949</name>
</gene>
<dbReference type="Gene3D" id="4.10.240.10">
    <property type="entry name" value="Zn(2)-C6 fungal-type DNA-binding domain"/>
    <property type="match status" value="1"/>
</dbReference>
<keyword evidence="4" id="KW-1185">Reference proteome</keyword>
<dbReference type="PANTHER" id="PTHR37534:SF46">
    <property type="entry name" value="ZN(II)2CYS6 TRANSCRIPTION FACTOR (EUROFUNG)"/>
    <property type="match status" value="1"/>
</dbReference>
<dbReference type="EMBL" id="KZ107845">
    <property type="protein sequence ID" value="OSS48797.1"/>
    <property type="molecule type" value="Genomic_DNA"/>
</dbReference>
<dbReference type="InterPro" id="IPR001138">
    <property type="entry name" value="Zn2Cys6_DnaBD"/>
</dbReference>
<dbReference type="AlphaFoldDB" id="A0A1Y2M023"/>